<evidence type="ECO:0000313" key="8">
    <source>
        <dbReference type="Proteomes" id="UP000239724"/>
    </source>
</evidence>
<dbReference type="InterPro" id="IPR007016">
    <property type="entry name" value="O-antigen_ligase-rel_domated"/>
</dbReference>
<name>A0A2S6NN92_RHOGL</name>
<evidence type="ECO:0000256" key="4">
    <source>
        <dbReference type="ARBA" id="ARBA00023136"/>
    </source>
</evidence>
<dbReference type="AlphaFoldDB" id="A0A2S6NN92"/>
<dbReference type="InterPro" id="IPR051533">
    <property type="entry name" value="WaaL-like"/>
</dbReference>
<keyword evidence="2 5" id="KW-0812">Transmembrane</keyword>
<feature type="transmembrane region" description="Helical" evidence="5">
    <location>
        <begin position="60"/>
        <end position="76"/>
    </location>
</feature>
<dbReference type="Pfam" id="PF04932">
    <property type="entry name" value="Wzy_C"/>
    <property type="match status" value="1"/>
</dbReference>
<organism evidence="7 8">
    <name type="scientific">Rhodopila globiformis</name>
    <name type="common">Rhodopseudomonas globiformis</name>
    <dbReference type="NCBI Taxonomy" id="1071"/>
    <lineage>
        <taxon>Bacteria</taxon>
        <taxon>Pseudomonadati</taxon>
        <taxon>Pseudomonadota</taxon>
        <taxon>Alphaproteobacteria</taxon>
        <taxon>Acetobacterales</taxon>
        <taxon>Acetobacteraceae</taxon>
        <taxon>Rhodopila</taxon>
    </lineage>
</organism>
<evidence type="ECO:0000259" key="6">
    <source>
        <dbReference type="Pfam" id="PF04932"/>
    </source>
</evidence>
<protein>
    <recommendedName>
        <fullName evidence="6">O-antigen ligase-related domain-containing protein</fullName>
    </recommendedName>
</protein>
<accession>A0A2S6NN92</accession>
<dbReference type="PANTHER" id="PTHR37422">
    <property type="entry name" value="TEICHURONIC ACID BIOSYNTHESIS PROTEIN TUAE"/>
    <property type="match status" value="1"/>
</dbReference>
<feature type="transmembrane region" description="Helical" evidence="5">
    <location>
        <begin position="116"/>
        <end position="133"/>
    </location>
</feature>
<comment type="subcellular location">
    <subcellularLocation>
        <location evidence="1">Membrane</location>
        <topology evidence="1">Multi-pass membrane protein</topology>
    </subcellularLocation>
</comment>
<sequence length="454" mass="47643">MLSLRLASRPDTRVLTAASLLLAAAFGGGLVMPLLFWAGLVAATMAGILFLAYRHVAGFCVAWLLAAGMTLEMTIYDIGGDAMFQLTIAVVKAIGIVLALLCALRYGARFDGLNPAWAYLAMLITGLAHGLFPGLTAGASLRSCIGSVAPFAFCFCRPPRAWRDAIIRATAWCPVAAVTACMPLAAAGLRPLFVDSGGMRLTGLGHPAFLAGVSLWAIYACLVLLYRHGRPGHLGLLVANFVILLLTGARAPLAYAVAVTGLSLVSIRSTVFPPRWRLLLCLTGAAVVLALLPFAADMTGIRLFNVLTNAAGNLSGRALLWPPFEDAAAQSPWVGWGLGAGNAIIPPHGAIAQLLHTWAAHNEYLRIEVEGGQLGRATLIGLFAAWVLVRTAGLCPSDRRIMRLAFLAFAGHAATDNILISTPACVFFAFTAAVFADAGRAAPRLALNAPPQVA</sequence>
<dbReference type="Proteomes" id="UP000239724">
    <property type="component" value="Unassembled WGS sequence"/>
</dbReference>
<evidence type="ECO:0000256" key="1">
    <source>
        <dbReference type="ARBA" id="ARBA00004141"/>
    </source>
</evidence>
<dbReference type="PANTHER" id="PTHR37422:SF13">
    <property type="entry name" value="LIPOPOLYSACCHARIDE BIOSYNTHESIS PROTEIN PA4999-RELATED"/>
    <property type="match status" value="1"/>
</dbReference>
<evidence type="ECO:0000256" key="5">
    <source>
        <dbReference type="SAM" id="Phobius"/>
    </source>
</evidence>
<evidence type="ECO:0000256" key="2">
    <source>
        <dbReference type="ARBA" id="ARBA00022692"/>
    </source>
</evidence>
<feature type="transmembrane region" description="Helical" evidence="5">
    <location>
        <begin position="234"/>
        <end position="256"/>
    </location>
</feature>
<reference evidence="7 8" key="1">
    <citation type="journal article" date="2018" name="Arch. Microbiol.">
        <title>New insights into the metabolic potential of the phototrophic purple bacterium Rhodopila globiformis DSM 161(T) from its draft genome sequence and evidence for a vanadium-dependent nitrogenase.</title>
        <authorList>
            <person name="Imhoff J.F."/>
            <person name="Rahn T."/>
            <person name="Kunzel S."/>
            <person name="Neulinger S.C."/>
        </authorList>
    </citation>
    <scope>NUCLEOTIDE SEQUENCE [LARGE SCALE GENOMIC DNA]</scope>
    <source>
        <strain evidence="7 8">DSM 161</strain>
    </source>
</reference>
<dbReference type="GO" id="GO:0016020">
    <property type="term" value="C:membrane"/>
    <property type="evidence" value="ECO:0007669"/>
    <property type="project" value="UniProtKB-SubCell"/>
</dbReference>
<gene>
    <name evidence="7" type="ORF">CCS01_02460</name>
</gene>
<keyword evidence="3 5" id="KW-1133">Transmembrane helix</keyword>
<evidence type="ECO:0000313" key="7">
    <source>
        <dbReference type="EMBL" id="PPQ38308.1"/>
    </source>
</evidence>
<comment type="caution">
    <text evidence="7">The sequence shown here is derived from an EMBL/GenBank/DDBJ whole genome shotgun (WGS) entry which is preliminary data.</text>
</comment>
<feature type="transmembrane region" description="Helical" evidence="5">
    <location>
        <begin position="209"/>
        <end position="227"/>
    </location>
</feature>
<feature type="transmembrane region" description="Helical" evidence="5">
    <location>
        <begin position="276"/>
        <end position="296"/>
    </location>
</feature>
<feature type="transmembrane region" description="Helical" evidence="5">
    <location>
        <begin position="82"/>
        <end position="104"/>
    </location>
</feature>
<evidence type="ECO:0000256" key="3">
    <source>
        <dbReference type="ARBA" id="ARBA00022989"/>
    </source>
</evidence>
<keyword evidence="8" id="KW-1185">Reference proteome</keyword>
<dbReference type="EMBL" id="NHRY01000041">
    <property type="protein sequence ID" value="PPQ38308.1"/>
    <property type="molecule type" value="Genomic_DNA"/>
</dbReference>
<keyword evidence="4 5" id="KW-0472">Membrane</keyword>
<proteinExistence type="predicted"/>
<feature type="domain" description="O-antigen ligase-related" evidence="6">
    <location>
        <begin position="236"/>
        <end position="377"/>
    </location>
</feature>